<feature type="domain" description="DUS-like FMN-binding" evidence="13">
    <location>
        <begin position="1"/>
        <end position="303"/>
    </location>
</feature>
<evidence type="ECO:0000256" key="1">
    <source>
        <dbReference type="ARBA" id="ARBA00002790"/>
    </source>
</evidence>
<evidence type="ECO:0000256" key="10">
    <source>
        <dbReference type="ARBA" id="ARBA00048802"/>
    </source>
</evidence>
<gene>
    <name evidence="14" type="primary">dusB</name>
    <name evidence="14" type="ORF">H8D96_19760</name>
</gene>
<dbReference type="GO" id="GO:0000049">
    <property type="term" value="F:tRNA binding"/>
    <property type="evidence" value="ECO:0007669"/>
    <property type="project" value="UniProtKB-KW"/>
</dbReference>
<evidence type="ECO:0000313" key="15">
    <source>
        <dbReference type="Proteomes" id="UP000605201"/>
    </source>
</evidence>
<dbReference type="InterPro" id="IPR024036">
    <property type="entry name" value="tRNA-dHydroUridine_Synthase_C"/>
</dbReference>
<evidence type="ECO:0000259" key="13">
    <source>
        <dbReference type="Pfam" id="PF01207"/>
    </source>
</evidence>
<dbReference type="NCBIfam" id="TIGR00737">
    <property type="entry name" value="nifR3_yhdG"/>
    <property type="match status" value="1"/>
</dbReference>
<dbReference type="InterPro" id="IPR001269">
    <property type="entry name" value="DUS_fam"/>
</dbReference>
<evidence type="ECO:0000256" key="7">
    <source>
        <dbReference type="ARBA" id="ARBA00022884"/>
    </source>
</evidence>
<proteinExistence type="predicted"/>
<dbReference type="InterPro" id="IPR035587">
    <property type="entry name" value="DUS-like_FMN-bd"/>
</dbReference>
<evidence type="ECO:0000256" key="2">
    <source>
        <dbReference type="ARBA" id="ARBA00022555"/>
    </source>
</evidence>
<evidence type="ECO:0000256" key="9">
    <source>
        <dbReference type="ARBA" id="ARBA00048205"/>
    </source>
</evidence>
<keyword evidence="7" id="KW-0694">RNA-binding</keyword>
<keyword evidence="4 12" id="KW-0288">FMN</keyword>
<evidence type="ECO:0000256" key="5">
    <source>
        <dbReference type="ARBA" id="ARBA00022694"/>
    </source>
</evidence>
<keyword evidence="5" id="KW-0819">tRNA processing</keyword>
<feature type="binding site" evidence="12">
    <location>
        <position position="56"/>
    </location>
    <ligand>
        <name>FMN</name>
        <dbReference type="ChEBI" id="CHEBI:58210"/>
    </ligand>
</feature>
<keyword evidence="6" id="KW-0521">NADP</keyword>
<protein>
    <submittedName>
        <fullName evidence="14">tRNA dihydrouridine synthase DusB</fullName>
    </submittedName>
</protein>
<evidence type="ECO:0000256" key="3">
    <source>
        <dbReference type="ARBA" id="ARBA00022630"/>
    </source>
</evidence>
<evidence type="ECO:0000256" key="12">
    <source>
        <dbReference type="PIRSR" id="PIRSR006621-2"/>
    </source>
</evidence>
<reference evidence="14 15" key="1">
    <citation type="submission" date="2020-08" db="EMBL/GenBank/DDBJ databases">
        <title>Bridging the membrane lipid divide: bacteria of the FCB group superphylum have the potential to synthesize archaeal ether lipids.</title>
        <authorList>
            <person name="Villanueva L."/>
            <person name="Von Meijenfeldt F.A.B."/>
            <person name="Westbye A.B."/>
            <person name="Yadav S."/>
            <person name="Hopmans E.C."/>
            <person name="Dutilh B.E."/>
            <person name="Sinninghe Damste J.S."/>
        </authorList>
    </citation>
    <scope>NUCLEOTIDE SEQUENCE [LARGE SCALE GENOMIC DNA]</scope>
    <source>
        <strain evidence="14">NIOZ-UU17</strain>
    </source>
</reference>
<dbReference type="Pfam" id="PF01207">
    <property type="entry name" value="Dus"/>
    <property type="match status" value="1"/>
</dbReference>
<keyword evidence="3" id="KW-0285">Flavoprotein</keyword>
<evidence type="ECO:0000313" key="14">
    <source>
        <dbReference type="EMBL" id="MBC8434150.1"/>
    </source>
</evidence>
<dbReference type="PANTHER" id="PTHR45846">
    <property type="entry name" value="TRNA-DIHYDROURIDINE(47) SYNTHASE [NAD(P)(+)]-LIKE"/>
    <property type="match status" value="1"/>
</dbReference>
<feature type="binding site" evidence="12">
    <location>
        <begin position="210"/>
        <end position="211"/>
    </location>
    <ligand>
        <name>FMN</name>
        <dbReference type="ChEBI" id="CHEBI:58210"/>
    </ligand>
</feature>
<keyword evidence="12" id="KW-0547">Nucleotide-binding</keyword>
<evidence type="ECO:0000256" key="4">
    <source>
        <dbReference type="ARBA" id="ARBA00022643"/>
    </source>
</evidence>
<feature type="non-terminal residue" evidence="14">
    <location>
        <position position="1"/>
    </location>
</feature>
<comment type="catalytic activity">
    <reaction evidence="10">
        <text>a 5,6-dihydrouridine in tRNA + NAD(+) = a uridine in tRNA + NADH + H(+)</text>
        <dbReference type="Rhea" id="RHEA:54452"/>
        <dbReference type="Rhea" id="RHEA-COMP:13339"/>
        <dbReference type="Rhea" id="RHEA-COMP:13887"/>
        <dbReference type="ChEBI" id="CHEBI:15378"/>
        <dbReference type="ChEBI" id="CHEBI:57540"/>
        <dbReference type="ChEBI" id="CHEBI:57945"/>
        <dbReference type="ChEBI" id="CHEBI:65315"/>
        <dbReference type="ChEBI" id="CHEBI:74443"/>
    </reaction>
</comment>
<keyword evidence="8" id="KW-0560">Oxidoreductase</keyword>
<dbReference type="AlphaFoldDB" id="A0A8J6TUI4"/>
<comment type="catalytic activity">
    <reaction evidence="9">
        <text>a 5,6-dihydrouridine in tRNA + NADP(+) = a uridine in tRNA + NADPH + H(+)</text>
        <dbReference type="Rhea" id="RHEA:23624"/>
        <dbReference type="Rhea" id="RHEA-COMP:13339"/>
        <dbReference type="Rhea" id="RHEA-COMP:13887"/>
        <dbReference type="ChEBI" id="CHEBI:15378"/>
        <dbReference type="ChEBI" id="CHEBI:57783"/>
        <dbReference type="ChEBI" id="CHEBI:58349"/>
        <dbReference type="ChEBI" id="CHEBI:65315"/>
        <dbReference type="ChEBI" id="CHEBI:74443"/>
    </reaction>
</comment>
<dbReference type="Gene3D" id="3.20.20.70">
    <property type="entry name" value="Aldolase class I"/>
    <property type="match status" value="1"/>
</dbReference>
<dbReference type="PANTHER" id="PTHR45846:SF1">
    <property type="entry name" value="TRNA-DIHYDROURIDINE(47) SYNTHASE [NAD(P)(+)]-LIKE"/>
    <property type="match status" value="1"/>
</dbReference>
<evidence type="ECO:0000256" key="6">
    <source>
        <dbReference type="ARBA" id="ARBA00022857"/>
    </source>
</evidence>
<dbReference type="GO" id="GO:0017150">
    <property type="term" value="F:tRNA dihydrouridine synthase activity"/>
    <property type="evidence" value="ECO:0007669"/>
    <property type="project" value="InterPro"/>
</dbReference>
<comment type="caution">
    <text evidence="14">The sequence shown here is derived from an EMBL/GenBank/DDBJ whole genome shotgun (WGS) entry which is preliminary data.</text>
</comment>
<comment type="function">
    <text evidence="1">Catalyzes the synthesis of 5,6-dihydrouridine (D), a modified base found in the D-loop of most tRNAs, via the reduction of the C5-C6 double bond in target uridines.</text>
</comment>
<dbReference type="InterPro" id="IPR013785">
    <property type="entry name" value="Aldolase_TIM"/>
</dbReference>
<accession>A0A8J6TUI4</accession>
<evidence type="ECO:0000256" key="11">
    <source>
        <dbReference type="PIRSR" id="PIRSR006621-1"/>
    </source>
</evidence>
<organism evidence="14 15">
    <name type="scientific">Candidatus Desulfatibia vada</name>
    <dbReference type="NCBI Taxonomy" id="2841696"/>
    <lineage>
        <taxon>Bacteria</taxon>
        <taxon>Pseudomonadati</taxon>
        <taxon>Thermodesulfobacteriota</taxon>
        <taxon>Desulfobacteria</taxon>
        <taxon>Desulfobacterales</taxon>
        <taxon>Desulfobacterales incertae sedis</taxon>
        <taxon>Candidatus Desulfatibia</taxon>
    </lineage>
</organism>
<dbReference type="CDD" id="cd02801">
    <property type="entry name" value="DUS_like_FMN"/>
    <property type="match status" value="1"/>
</dbReference>
<keyword evidence="2" id="KW-0820">tRNA-binding</keyword>
<evidence type="ECO:0000256" key="8">
    <source>
        <dbReference type="ARBA" id="ARBA00023002"/>
    </source>
</evidence>
<dbReference type="GO" id="GO:0050660">
    <property type="term" value="F:flavin adenine dinucleotide binding"/>
    <property type="evidence" value="ECO:0007669"/>
    <property type="project" value="InterPro"/>
</dbReference>
<sequence>APLAGITNLPFRLLAKQAGCALVCSEMVSANGLIHRSKKSYELLASRPEEKPLSIQIFGSDPTIMAEAALLVAASGADIIDINLGCPVKKVLKAGAGVALMQTPAKVEAIIQTVRKAVSIPVTIKMRTGWDASGSQALLIAKIAQDNGVDAVTLHPRTAAQGFRGKADWSLIAAVKKHVSIPVIGNGDIVEVEDAVKMQTETGCDAVMIGRAAIGQPWIFSQVLALLKGDEASTPTLAQQFEVMTRYLQDSITFFGEQRACRILRSHLGWFATGLPFSSRFRASLTQISSQDEALTLINAYQDSLENAFADDIGLMRR</sequence>
<feature type="active site" description="Proton donor" evidence="11">
    <location>
        <position position="86"/>
    </location>
</feature>
<dbReference type="SUPFAM" id="SSF51395">
    <property type="entry name" value="FMN-linked oxidoreductases"/>
    <property type="match status" value="1"/>
</dbReference>
<dbReference type="Gene3D" id="1.10.1200.80">
    <property type="entry name" value="Putative flavin oxidoreducatase, domain 2"/>
    <property type="match status" value="1"/>
</dbReference>
<feature type="binding site" evidence="12">
    <location>
        <position position="155"/>
    </location>
    <ligand>
        <name>FMN</name>
        <dbReference type="ChEBI" id="CHEBI:58210"/>
    </ligand>
</feature>
<name>A0A8J6TUI4_9BACT</name>
<dbReference type="Proteomes" id="UP000605201">
    <property type="component" value="Unassembled WGS sequence"/>
</dbReference>
<feature type="binding site" evidence="12">
    <location>
        <position position="125"/>
    </location>
    <ligand>
        <name>FMN</name>
        <dbReference type="ChEBI" id="CHEBI:58210"/>
    </ligand>
</feature>
<dbReference type="PIRSF" id="PIRSF006621">
    <property type="entry name" value="Dus"/>
    <property type="match status" value="1"/>
</dbReference>
<comment type="cofactor">
    <cofactor evidence="12">
        <name>FMN</name>
        <dbReference type="ChEBI" id="CHEBI:58210"/>
    </cofactor>
</comment>
<dbReference type="InterPro" id="IPR004652">
    <property type="entry name" value="DusB-like"/>
</dbReference>
<dbReference type="EMBL" id="JACNIG010000392">
    <property type="protein sequence ID" value="MBC8434150.1"/>
    <property type="molecule type" value="Genomic_DNA"/>
</dbReference>